<keyword evidence="3" id="KW-1185">Reference proteome</keyword>
<evidence type="ECO:0000313" key="2">
    <source>
        <dbReference type="EMBL" id="SJL10442.1"/>
    </source>
</evidence>
<organism evidence="2 3">
    <name type="scientific">Armillaria ostoyae</name>
    <name type="common">Armillaria root rot fungus</name>
    <dbReference type="NCBI Taxonomy" id="47428"/>
    <lineage>
        <taxon>Eukaryota</taxon>
        <taxon>Fungi</taxon>
        <taxon>Dikarya</taxon>
        <taxon>Basidiomycota</taxon>
        <taxon>Agaricomycotina</taxon>
        <taxon>Agaricomycetes</taxon>
        <taxon>Agaricomycetidae</taxon>
        <taxon>Agaricales</taxon>
        <taxon>Marasmiineae</taxon>
        <taxon>Physalacriaceae</taxon>
        <taxon>Armillaria</taxon>
    </lineage>
</organism>
<dbReference type="EMBL" id="FUEG01000012">
    <property type="protein sequence ID" value="SJL10442.1"/>
    <property type="molecule type" value="Genomic_DNA"/>
</dbReference>
<protein>
    <submittedName>
        <fullName evidence="2">Uncharacterized protein</fullName>
    </submittedName>
</protein>
<feature type="region of interest" description="Disordered" evidence="1">
    <location>
        <begin position="22"/>
        <end position="58"/>
    </location>
</feature>
<reference evidence="3" key="1">
    <citation type="journal article" date="2017" name="Nat. Ecol. Evol.">
        <title>Genome expansion and lineage-specific genetic innovations in the forest pathogenic fungi Armillaria.</title>
        <authorList>
            <person name="Sipos G."/>
            <person name="Prasanna A.N."/>
            <person name="Walter M.C."/>
            <person name="O'Connor E."/>
            <person name="Balint B."/>
            <person name="Krizsan K."/>
            <person name="Kiss B."/>
            <person name="Hess J."/>
            <person name="Varga T."/>
            <person name="Slot J."/>
            <person name="Riley R."/>
            <person name="Boka B."/>
            <person name="Rigling D."/>
            <person name="Barry K."/>
            <person name="Lee J."/>
            <person name="Mihaltcheva S."/>
            <person name="LaButti K."/>
            <person name="Lipzen A."/>
            <person name="Waldron R."/>
            <person name="Moloney N.M."/>
            <person name="Sperisen C."/>
            <person name="Kredics L."/>
            <person name="Vagvoelgyi C."/>
            <person name="Patrignani A."/>
            <person name="Fitzpatrick D."/>
            <person name="Nagy I."/>
            <person name="Doyle S."/>
            <person name="Anderson J.B."/>
            <person name="Grigoriev I.V."/>
            <person name="Gueldener U."/>
            <person name="Muensterkoetter M."/>
            <person name="Nagy L.G."/>
        </authorList>
    </citation>
    <scope>NUCLEOTIDE SEQUENCE [LARGE SCALE GENOMIC DNA]</scope>
    <source>
        <strain evidence="3">C18/9</strain>
    </source>
</reference>
<proteinExistence type="predicted"/>
<feature type="compositionally biased region" description="Polar residues" evidence="1">
    <location>
        <begin position="143"/>
        <end position="157"/>
    </location>
</feature>
<name>A0A284RNU5_ARMOS</name>
<gene>
    <name evidence="2" type="ORF">ARMOST_13828</name>
</gene>
<dbReference type="Proteomes" id="UP000219338">
    <property type="component" value="Unassembled WGS sequence"/>
</dbReference>
<dbReference type="AlphaFoldDB" id="A0A284RNU5"/>
<accession>A0A284RNU5</accession>
<evidence type="ECO:0000256" key="1">
    <source>
        <dbReference type="SAM" id="MobiDB-lite"/>
    </source>
</evidence>
<feature type="compositionally biased region" description="Polar residues" evidence="1">
    <location>
        <begin position="170"/>
        <end position="182"/>
    </location>
</feature>
<sequence>MTSNPVPESQNRYTALTVEECNNNDSDLHPWDDEPNTGDTAAAMERSSSREIGGGDPVTQRTTLSLKMKQLSPSSLGPVRETLKGLSQSPARAQAKVVEPAGHGAESSFQDDPRIYSTRAVVRPKVGIKRQLMALEGTGETGKSTFTVQAHPNTSSKVGPLTKVKDDHSTSPPNEQGSSPEGNQDKEAIARPAIMKTATGQGAASAQAVNRGHPVLVVEVPDEEDNMAYQIWLAKERTPTVTKKEATSDEPAWSSMTPVLTKGWCKPFEVDWTLCTVCEARNDNTACTALFVWTHQDHVPELLSEIRKGDERAQEQLYELHKLPRYLRHRQSND</sequence>
<evidence type="ECO:0000313" key="3">
    <source>
        <dbReference type="Proteomes" id="UP000219338"/>
    </source>
</evidence>
<feature type="region of interest" description="Disordered" evidence="1">
    <location>
        <begin position="70"/>
        <end position="110"/>
    </location>
</feature>
<feature type="region of interest" description="Disordered" evidence="1">
    <location>
        <begin position="143"/>
        <end position="184"/>
    </location>
</feature>